<keyword evidence="2" id="KW-0963">Cytoplasm</keyword>
<sequence>MADDEWADLENYRLDLTAKDGPDGLDFALLELGSTGQVTAVLRGDPKAGPAPLSTLPNGLPPVLQDLKLKTLQFLDRPEKLPIHDVKTAQRFWPRTSDPCSLYEVRLCPVQTTLEMERHPTTGELTGFREVKIEDTAATAKNSLSLRRQPGPPTQSVRGSSTNFPFWPGGMDEPSAEIIGARGEDEEEINFENDLLSTPPGLATGMTFESKPPAIIANKPDQPPPNETPPTAPASHILKLTDLMIVDDGDEFAFSDKEEEGDLEEIDDAGVAGEGGDLKKEADELSKEAAENLEKMLPQEMTVAKQRKEEKAEPTKEQWAVSVDVSTPVSDFHRRVPAPAKEWPFELDVFQKQAVIHLENHDCVFVAAHTSAGKTVVAEYAIALSLKHLTKTVYTSPIKALSNQKFRDFKETFSGDVGLLTGDVQIKTDSSCLIMTTEILRSMLYSGSDIIRDLEWVIFDEVHYINDSERGVVWEEVLIMLPAHVKIILLSATVPNTLEFADWVGRIKRRKIYVISTLKRPVPLEHYLYTGNSTKSSNELFMIVDSTKKFLTSGYHKAVDAKKERESKASASFGAKGPRQGPPKGDKGVYLSVVDMLRKRDQLPVVAFTLSKKRCDENASMLTTLDLTTTNEKSQIHVFMQKCVERLKGSDRMLPQVLHMRDLLKRGIGIHHSGILPILKEMIEMLFQRGLVKLLFATETFAMGVNMPARTVIFDSTRKFDGTGMRTLLAGEYIQMAGRAGRRGLDTTGMVIVLCKGDVPESSELHKMMLGKPTQLESQFRLTYTMILNLLCVEELRVEDMMKHSFSESSTRKDTKEYEAKLRAVQEEMGQVRELNCYLCHEDLEQYYQTCKQLQKLRLGLRKMIASHPLGVKALSSGRVVVVCTKQNRNALGVILSSSTASKERTFKTLVLCNQQDPGTGSSAVNPGNSFHVEPLRKEPLFQPEGPCGHTVLDLVGEQIGTVTTLTIKIASDRIADDFKKRQMPRFRDNPPGQSTSIATQELLRITEANPDGLPSLDPVKDLHLRELDQVEKFQEQATLESLLDQYGCLNCPNFLEHFGMMCHRMKLKEDFNHLRYLLSDQSLHLLPEYHQRIQVLQHLRHIDTSHTIQLKGRVAREMSNHELILTELVFQSLLSGLPPAEIAALLSCMVFQEKRCSEPELTPSLKEGVTKIKAEAKRLAKIQYECGMNLSTEDYVEQFRFGLTQVVYEWARGMPFADITNLTDVSEGIIVRTIQRLDEVCRDVRSAARIVGDPSLFQKMEEASQLIKRDIVFAASLYTQ</sequence>
<dbReference type="OMA" id="DHVNIIM"/>
<feature type="region of interest" description="Disordered" evidence="9">
    <location>
        <begin position="567"/>
        <end position="586"/>
    </location>
</feature>
<keyword evidence="3" id="KW-0547">Nucleotide-binding</keyword>
<dbReference type="InterPro" id="IPR001650">
    <property type="entry name" value="Helicase_C-like"/>
</dbReference>
<dbReference type="InterPro" id="IPR014001">
    <property type="entry name" value="Helicase_ATP-bd"/>
</dbReference>
<evidence type="ECO:0000256" key="4">
    <source>
        <dbReference type="ARBA" id="ARBA00022801"/>
    </source>
</evidence>
<dbReference type="Pfam" id="PF08148">
    <property type="entry name" value="DSHCT"/>
    <property type="match status" value="1"/>
</dbReference>
<evidence type="ECO:0000313" key="13">
    <source>
        <dbReference type="RefSeq" id="XP_022084306.1"/>
    </source>
</evidence>
<feature type="compositionally biased region" description="Polar residues" evidence="9">
    <location>
        <begin position="154"/>
        <end position="164"/>
    </location>
</feature>
<dbReference type="InterPro" id="IPR016438">
    <property type="entry name" value="SKI2-like"/>
</dbReference>
<dbReference type="Pfam" id="PF00271">
    <property type="entry name" value="Helicase_C"/>
    <property type="match status" value="1"/>
</dbReference>
<proteinExistence type="predicted"/>
<organism evidence="12 13">
    <name type="scientific">Acanthaster planci</name>
    <name type="common">Crown-of-thorns starfish</name>
    <dbReference type="NCBI Taxonomy" id="133434"/>
    <lineage>
        <taxon>Eukaryota</taxon>
        <taxon>Metazoa</taxon>
        <taxon>Echinodermata</taxon>
        <taxon>Eleutherozoa</taxon>
        <taxon>Asterozoa</taxon>
        <taxon>Asteroidea</taxon>
        <taxon>Valvatacea</taxon>
        <taxon>Valvatida</taxon>
        <taxon>Acanthasteridae</taxon>
        <taxon>Acanthaster</taxon>
    </lineage>
</organism>
<dbReference type="KEGG" id="aplc:110975812"/>
<dbReference type="InterPro" id="IPR011545">
    <property type="entry name" value="DEAD/DEAH_box_helicase_dom"/>
</dbReference>
<dbReference type="CDD" id="cd18795">
    <property type="entry name" value="SF2_C_Ski2"/>
    <property type="match status" value="1"/>
</dbReference>
<evidence type="ECO:0000256" key="8">
    <source>
        <dbReference type="ARBA" id="ARBA00047984"/>
    </source>
</evidence>
<dbReference type="GeneID" id="110975812"/>
<keyword evidence="12" id="KW-1185">Reference proteome</keyword>
<keyword evidence="5" id="KW-0347">Helicase</keyword>
<dbReference type="FunFam" id="1.10.3380.30:FF:000001">
    <property type="entry name" value="Ski2 ATP-dependent RNA helicase"/>
    <property type="match status" value="1"/>
</dbReference>
<dbReference type="InterPro" id="IPR012961">
    <property type="entry name" value="Ski2/MTR4_C"/>
</dbReference>
<dbReference type="Gene3D" id="1.10.3380.30">
    <property type="match status" value="2"/>
</dbReference>
<accession>A0A8B7XWW4</accession>
<dbReference type="PANTHER" id="PTHR12131:SF1">
    <property type="entry name" value="ATP-DEPENDENT RNA HELICASE SUPV3L1, MITOCHONDRIAL-RELATED"/>
    <property type="match status" value="1"/>
</dbReference>
<dbReference type="OrthoDB" id="64767at2759"/>
<evidence type="ECO:0000313" key="12">
    <source>
        <dbReference type="Proteomes" id="UP000694845"/>
    </source>
</evidence>
<dbReference type="PIRSF" id="PIRSF005198">
    <property type="entry name" value="Antiviral_helicase_SKI2"/>
    <property type="match status" value="1"/>
</dbReference>
<dbReference type="GO" id="GO:0003723">
    <property type="term" value="F:RNA binding"/>
    <property type="evidence" value="ECO:0007669"/>
    <property type="project" value="UniProtKB-KW"/>
</dbReference>
<dbReference type="FunFam" id="3.40.50.300:FF:000354">
    <property type="entry name" value="ATP-dependent RNA helicase SKI2"/>
    <property type="match status" value="1"/>
</dbReference>
<feature type="domain" description="Helicase C-terminal" evidence="11">
    <location>
        <begin position="621"/>
        <end position="791"/>
    </location>
</feature>
<dbReference type="Pfam" id="PF00270">
    <property type="entry name" value="DEAD"/>
    <property type="match status" value="1"/>
</dbReference>
<dbReference type="SUPFAM" id="SSF52540">
    <property type="entry name" value="P-loop containing nucleoside triphosphate hydrolases"/>
    <property type="match status" value="1"/>
</dbReference>
<evidence type="ECO:0000256" key="5">
    <source>
        <dbReference type="ARBA" id="ARBA00022806"/>
    </source>
</evidence>
<feature type="region of interest" description="Disordered" evidence="9">
    <location>
        <begin position="145"/>
        <end position="170"/>
    </location>
</feature>
<evidence type="ECO:0000256" key="7">
    <source>
        <dbReference type="ARBA" id="ARBA00022884"/>
    </source>
</evidence>
<dbReference type="InterPro" id="IPR050699">
    <property type="entry name" value="RNA-DNA_Helicase"/>
</dbReference>
<dbReference type="CTD" id="421171"/>
<keyword evidence="4" id="KW-0378">Hydrolase</keyword>
<dbReference type="GO" id="GO:0070478">
    <property type="term" value="P:nuclear-transcribed mRNA catabolic process, 3'-5' exonucleolytic nonsense-mediated decay"/>
    <property type="evidence" value="ECO:0007669"/>
    <property type="project" value="TreeGrafter"/>
</dbReference>
<dbReference type="SMART" id="SM00490">
    <property type="entry name" value="HELICc"/>
    <property type="match status" value="1"/>
</dbReference>
<dbReference type="Pfam" id="PF17911">
    <property type="entry name" value="Ski2_N"/>
    <property type="match status" value="1"/>
</dbReference>
<dbReference type="Gene3D" id="3.40.50.300">
    <property type="entry name" value="P-loop containing nucleotide triphosphate hydrolases"/>
    <property type="match status" value="2"/>
</dbReference>
<dbReference type="Pfam" id="PF21408">
    <property type="entry name" value="MTR4-like_stalk"/>
    <property type="match status" value="1"/>
</dbReference>
<dbReference type="SMART" id="SM01142">
    <property type="entry name" value="DSHCT"/>
    <property type="match status" value="1"/>
</dbReference>
<keyword evidence="6" id="KW-0067">ATP-binding</keyword>
<comment type="catalytic activity">
    <reaction evidence="8">
        <text>ATP + H2O = ADP + phosphate + H(+)</text>
        <dbReference type="Rhea" id="RHEA:13065"/>
        <dbReference type="ChEBI" id="CHEBI:15377"/>
        <dbReference type="ChEBI" id="CHEBI:15378"/>
        <dbReference type="ChEBI" id="CHEBI:30616"/>
        <dbReference type="ChEBI" id="CHEBI:43474"/>
        <dbReference type="ChEBI" id="CHEBI:456216"/>
        <dbReference type="EC" id="3.6.4.13"/>
    </reaction>
</comment>
<protein>
    <submittedName>
        <fullName evidence="13">Helicase SKI2W-like</fullName>
    </submittedName>
</protein>
<dbReference type="SMART" id="SM00487">
    <property type="entry name" value="DEXDc"/>
    <property type="match status" value="1"/>
</dbReference>
<evidence type="ECO:0000256" key="6">
    <source>
        <dbReference type="ARBA" id="ARBA00022840"/>
    </source>
</evidence>
<evidence type="ECO:0000256" key="9">
    <source>
        <dbReference type="SAM" id="MobiDB-lite"/>
    </source>
</evidence>
<reference evidence="13" key="1">
    <citation type="submission" date="2025-08" db="UniProtKB">
        <authorList>
            <consortium name="RefSeq"/>
        </authorList>
    </citation>
    <scope>IDENTIFICATION</scope>
</reference>
<keyword evidence="7" id="KW-0694">RNA-binding</keyword>
<dbReference type="InterPro" id="IPR027417">
    <property type="entry name" value="P-loop_NTPase"/>
</dbReference>
<name>A0A8B7XWW4_ACAPL</name>
<dbReference type="FunFam" id="3.40.50.300:FF:000447">
    <property type="entry name" value="helicase SKI2W isoform X2"/>
    <property type="match status" value="1"/>
</dbReference>
<dbReference type="GO" id="GO:0005524">
    <property type="term" value="F:ATP binding"/>
    <property type="evidence" value="ECO:0007669"/>
    <property type="project" value="UniProtKB-KW"/>
</dbReference>
<dbReference type="PROSITE" id="PS51192">
    <property type="entry name" value="HELICASE_ATP_BIND_1"/>
    <property type="match status" value="1"/>
</dbReference>
<evidence type="ECO:0000256" key="2">
    <source>
        <dbReference type="ARBA" id="ARBA00022490"/>
    </source>
</evidence>
<dbReference type="InterPro" id="IPR025696">
    <property type="entry name" value="Beta-barrel_MTR4"/>
</dbReference>
<dbReference type="Proteomes" id="UP000694845">
    <property type="component" value="Unplaced"/>
</dbReference>
<dbReference type="RefSeq" id="XP_022084306.1">
    <property type="nucleotide sequence ID" value="XM_022228614.1"/>
</dbReference>
<dbReference type="InterPro" id="IPR048392">
    <property type="entry name" value="MTR4-like_stalk"/>
</dbReference>
<comment type="subcellular location">
    <subcellularLocation>
        <location evidence="1">Cytoplasm</location>
    </subcellularLocation>
</comment>
<dbReference type="GO" id="GO:0055087">
    <property type="term" value="C:Ski complex"/>
    <property type="evidence" value="ECO:0007669"/>
    <property type="project" value="TreeGrafter"/>
</dbReference>
<dbReference type="Pfam" id="PF13234">
    <property type="entry name" value="MTR4_beta-barrel"/>
    <property type="match status" value="1"/>
</dbReference>
<evidence type="ECO:0000256" key="3">
    <source>
        <dbReference type="ARBA" id="ARBA00022741"/>
    </source>
</evidence>
<evidence type="ECO:0000256" key="1">
    <source>
        <dbReference type="ARBA" id="ARBA00004496"/>
    </source>
</evidence>
<gene>
    <name evidence="13" type="primary">LOC110975812</name>
</gene>
<dbReference type="GO" id="GO:0003724">
    <property type="term" value="F:RNA helicase activity"/>
    <property type="evidence" value="ECO:0007669"/>
    <property type="project" value="UniProtKB-EC"/>
</dbReference>
<dbReference type="InterPro" id="IPR040801">
    <property type="entry name" value="Ski2_N"/>
</dbReference>
<dbReference type="GO" id="GO:0016787">
    <property type="term" value="F:hydrolase activity"/>
    <property type="evidence" value="ECO:0007669"/>
    <property type="project" value="UniProtKB-KW"/>
</dbReference>
<dbReference type="PANTHER" id="PTHR12131">
    <property type="entry name" value="ATP-DEPENDENT RNA AND DNA HELICASE"/>
    <property type="match status" value="1"/>
</dbReference>
<dbReference type="PROSITE" id="PS51194">
    <property type="entry name" value="HELICASE_CTER"/>
    <property type="match status" value="1"/>
</dbReference>
<evidence type="ECO:0000259" key="10">
    <source>
        <dbReference type="PROSITE" id="PS51192"/>
    </source>
</evidence>
<evidence type="ECO:0000259" key="11">
    <source>
        <dbReference type="PROSITE" id="PS51194"/>
    </source>
</evidence>
<feature type="domain" description="Helicase ATP-binding" evidence="10">
    <location>
        <begin position="355"/>
        <end position="512"/>
    </location>
</feature>